<sequence length="89" mass="10302">MVFAFSGTILEETKDNYVKEHNERVIRNGEGTLIPTPTLEPGENPFDKSFHGYKYVYYEKYGCVPQEILYPCPDWVLELDMADVMSDSE</sequence>
<proteinExistence type="predicted"/>
<dbReference type="PATRIC" id="fig|1544413.3.peg.675"/>
<dbReference type="Proteomes" id="UP000050488">
    <property type="component" value="Unassembled WGS sequence"/>
</dbReference>
<reference evidence="1 2" key="1">
    <citation type="submission" date="2015-10" db="EMBL/GenBank/DDBJ databases">
        <title>Corynebacteirum lowii and Corynebacterium oculi species nova, derived from human clinical disease and and emended description of Corynebacterium mastiditis.</title>
        <authorList>
            <person name="Bernard K."/>
            <person name="Pacheco A.L."/>
            <person name="Mcdougall C."/>
            <person name="Burtx T."/>
            <person name="Weibe D."/>
            <person name="Tyler S."/>
            <person name="Olson A.B."/>
            <person name="Cnockaert M."/>
            <person name="Eguchi H."/>
            <person name="Kuwahara T."/>
            <person name="Nakayama-Imaohji H."/>
            <person name="Boudewijins M."/>
            <person name="Van Hoecke F."/>
            <person name="Bernier A.-M."/>
            <person name="Vandamme P."/>
        </authorList>
    </citation>
    <scope>NUCLEOTIDE SEQUENCE [LARGE SCALE GENOMIC DNA]</scope>
    <source>
        <strain evidence="1 2">NML 130206</strain>
    </source>
</reference>
<comment type="caution">
    <text evidence="1">The sequence shown here is derived from an EMBL/GenBank/DDBJ whole genome shotgun (WGS) entry which is preliminary data.</text>
</comment>
<gene>
    <name evidence="1" type="ORF">Clow_00668</name>
</gene>
<keyword evidence="2" id="KW-1185">Reference proteome</keyword>
<accession>A0A0Q1AKW6</accession>
<organism evidence="1 2">
    <name type="scientific">Corynebacterium lowii</name>
    <dbReference type="NCBI Taxonomy" id="1544413"/>
    <lineage>
        <taxon>Bacteria</taxon>
        <taxon>Bacillati</taxon>
        <taxon>Actinomycetota</taxon>
        <taxon>Actinomycetes</taxon>
        <taxon>Mycobacteriales</taxon>
        <taxon>Corynebacteriaceae</taxon>
        <taxon>Corynebacterium</taxon>
    </lineage>
</organism>
<evidence type="ECO:0000313" key="2">
    <source>
        <dbReference type="Proteomes" id="UP000050488"/>
    </source>
</evidence>
<evidence type="ECO:0000313" key="1">
    <source>
        <dbReference type="EMBL" id="KQB87608.1"/>
    </source>
</evidence>
<name>A0A0Q1AKW6_9CORY</name>
<dbReference type="AlphaFoldDB" id="A0A0Q1AKW6"/>
<dbReference type="EMBL" id="LKEV01000001">
    <property type="protein sequence ID" value="KQB87608.1"/>
    <property type="molecule type" value="Genomic_DNA"/>
</dbReference>
<protein>
    <submittedName>
        <fullName evidence="1">Uncharacterized protein</fullName>
    </submittedName>
</protein>